<dbReference type="SUPFAM" id="SSF48498">
    <property type="entry name" value="Tetracyclin repressor-like, C-terminal domain"/>
    <property type="match status" value="1"/>
</dbReference>
<evidence type="ECO:0000313" key="3">
    <source>
        <dbReference type="Proteomes" id="UP000662783"/>
    </source>
</evidence>
<sequence length="222" mass="26163">MAKQATKKKTAPRVNTQQKIVKAYKDHLLRNGSKPASVYQFTADLGLDEIEFYKYFPSFEVIDNEIWSEMIIHTIQSIKSDKVFEEYGAREKMLSFYYTLIEVLKKDRSYVKMTFKRSNKPEFVPAQLKGFKAEFDMFCKEIISEGQDSEEIVRRPYISDRYHDGLWLQLVFIISFWLRDTSKDFERTDAAIEKSANLSFELMGRGPLDMIVDFGKFLYQNK</sequence>
<protein>
    <submittedName>
        <fullName evidence="2">TetR/AcrR family transcriptional regulator</fullName>
    </submittedName>
</protein>
<dbReference type="KEGG" id="fuv:JR347_15180"/>
<dbReference type="AlphaFoldDB" id="A0A974WG18"/>
<evidence type="ECO:0000259" key="1">
    <source>
        <dbReference type="Pfam" id="PF17931"/>
    </source>
</evidence>
<name>A0A974WG18_9BACT</name>
<dbReference type="Pfam" id="PF17931">
    <property type="entry name" value="TetR_C_23"/>
    <property type="match status" value="1"/>
</dbReference>
<feature type="domain" description="Tetracyclin repressor-like C-terminal" evidence="1">
    <location>
        <begin position="92"/>
        <end position="218"/>
    </location>
</feature>
<organism evidence="2 3">
    <name type="scientific">Fulvivirga lutea</name>
    <dbReference type="NCBI Taxonomy" id="2810512"/>
    <lineage>
        <taxon>Bacteria</taxon>
        <taxon>Pseudomonadati</taxon>
        <taxon>Bacteroidota</taxon>
        <taxon>Cytophagia</taxon>
        <taxon>Cytophagales</taxon>
        <taxon>Fulvivirgaceae</taxon>
        <taxon>Fulvivirga</taxon>
    </lineage>
</organism>
<reference evidence="2" key="1">
    <citation type="submission" date="2021-02" db="EMBL/GenBank/DDBJ databases">
        <title>Fulvivirga sp. S481 isolated from sea water.</title>
        <authorList>
            <person name="Bae S.S."/>
            <person name="Baek K."/>
        </authorList>
    </citation>
    <scope>NUCLEOTIDE SEQUENCE</scope>
    <source>
        <strain evidence="2">S481</strain>
    </source>
</reference>
<evidence type="ECO:0000313" key="2">
    <source>
        <dbReference type="EMBL" id="QSE96923.1"/>
    </source>
</evidence>
<dbReference type="InterPro" id="IPR041673">
    <property type="entry name" value="TetR_C_23"/>
</dbReference>
<proteinExistence type="predicted"/>
<dbReference type="Proteomes" id="UP000662783">
    <property type="component" value="Chromosome"/>
</dbReference>
<dbReference type="Gene3D" id="1.10.357.10">
    <property type="entry name" value="Tetracycline Repressor, domain 2"/>
    <property type="match status" value="1"/>
</dbReference>
<accession>A0A974WG18</accession>
<dbReference type="EMBL" id="CP070608">
    <property type="protein sequence ID" value="QSE96923.1"/>
    <property type="molecule type" value="Genomic_DNA"/>
</dbReference>
<gene>
    <name evidence="2" type="ORF">JR347_15180</name>
</gene>
<dbReference type="RefSeq" id="WP_205721437.1">
    <property type="nucleotide sequence ID" value="NZ_CP070608.1"/>
</dbReference>
<keyword evidence="3" id="KW-1185">Reference proteome</keyword>
<dbReference type="InterPro" id="IPR036271">
    <property type="entry name" value="Tet_transcr_reg_TetR-rel_C_sf"/>
</dbReference>